<accession>A0A1F5J9B6</accession>
<dbReference type="Proteomes" id="UP000177042">
    <property type="component" value="Unassembled WGS sequence"/>
</dbReference>
<dbReference type="EMBL" id="MFCX01000032">
    <property type="protein sequence ID" value="OGE25120.1"/>
    <property type="molecule type" value="Genomic_DNA"/>
</dbReference>
<feature type="region of interest" description="Disordered" evidence="1">
    <location>
        <begin position="106"/>
        <end position="132"/>
    </location>
</feature>
<evidence type="ECO:0000313" key="2">
    <source>
        <dbReference type="EMBL" id="OGE25120.1"/>
    </source>
</evidence>
<reference evidence="2 3" key="1">
    <citation type="journal article" date="2016" name="Nat. Commun.">
        <title>Thousands of microbial genomes shed light on interconnected biogeochemical processes in an aquifer system.</title>
        <authorList>
            <person name="Anantharaman K."/>
            <person name="Brown C.T."/>
            <person name="Hug L.A."/>
            <person name="Sharon I."/>
            <person name="Castelle C.J."/>
            <person name="Probst A.J."/>
            <person name="Thomas B.C."/>
            <person name="Singh A."/>
            <person name="Wilkins M.J."/>
            <person name="Karaoz U."/>
            <person name="Brodie E.L."/>
            <person name="Williams K.H."/>
            <person name="Hubbard S.S."/>
            <person name="Banfield J.F."/>
        </authorList>
    </citation>
    <scope>NUCLEOTIDE SEQUENCE [LARGE SCALE GENOMIC DNA]</scope>
</reference>
<feature type="compositionally biased region" description="Acidic residues" evidence="1">
    <location>
        <begin position="115"/>
        <end position="126"/>
    </location>
</feature>
<sequence length="403" mass="44813">MSYENRLGRYELPSRDINDTPDGIPCQEGKKNILGTLDHFTKGRFSEFIYNIDTFLHGVSGRERFSLSLAAQSGATAGLTAVGYAITPMVQERLLDNSSAIAHAQESGLTTISTAEDEETEEDEKETEVAGVQADASEAEAKAADILAENPDVLGEIATNPDEPAIVSQTFPEKSITELTPHQKVVKNLRELLSDEGLNNAPDFFTPLNPDEVETFEKNPDQRVFKTFRILPGPKNEPRLFLLTGGKSGLSFNLGNIATTEEAIRLINLMDPEMIPLLTSDEYGLKGISNLYFGPKGYFSTYDPKRGIVQFNEAQFPYKRSLGEIIQPFLAEARIIHTLKKSEAREGGEILVGEDKLDNKPGIDKVLWTKIWAEKHRDQLGNIYVTVINFVDVNLKYYSSHRP</sequence>
<protein>
    <submittedName>
        <fullName evidence="2">Uncharacterized protein</fullName>
    </submittedName>
</protein>
<comment type="caution">
    <text evidence="2">The sequence shown here is derived from an EMBL/GenBank/DDBJ whole genome shotgun (WGS) entry which is preliminary data.</text>
</comment>
<proteinExistence type="predicted"/>
<gene>
    <name evidence="2" type="ORF">A3C26_02170</name>
</gene>
<name>A0A1F5J9B6_9BACT</name>
<evidence type="ECO:0000313" key="3">
    <source>
        <dbReference type="Proteomes" id="UP000177042"/>
    </source>
</evidence>
<dbReference type="AlphaFoldDB" id="A0A1F5J9B6"/>
<organism evidence="2 3">
    <name type="scientific">Candidatus Daviesbacteria bacterium RIFCSPHIGHO2_02_FULL_39_12</name>
    <dbReference type="NCBI Taxonomy" id="1797770"/>
    <lineage>
        <taxon>Bacteria</taxon>
        <taxon>Candidatus Daviesiibacteriota</taxon>
    </lineage>
</organism>
<evidence type="ECO:0000256" key="1">
    <source>
        <dbReference type="SAM" id="MobiDB-lite"/>
    </source>
</evidence>